<feature type="transmembrane region" description="Helical" evidence="1">
    <location>
        <begin position="6"/>
        <end position="23"/>
    </location>
</feature>
<keyword evidence="3" id="KW-1185">Reference proteome</keyword>
<gene>
    <name evidence="2" type="ORF">E1292_44975</name>
</gene>
<dbReference type="AlphaFoldDB" id="A0A4R4UCM4"/>
<comment type="caution">
    <text evidence="2">The sequence shown here is derived from an EMBL/GenBank/DDBJ whole genome shotgun (WGS) entry which is preliminary data.</text>
</comment>
<feature type="transmembrane region" description="Helical" evidence="1">
    <location>
        <begin position="261"/>
        <end position="283"/>
    </location>
</feature>
<evidence type="ECO:0000313" key="3">
    <source>
        <dbReference type="Proteomes" id="UP000295258"/>
    </source>
</evidence>
<dbReference type="EMBL" id="SMKO01000238">
    <property type="protein sequence ID" value="TDC89020.1"/>
    <property type="molecule type" value="Genomic_DNA"/>
</dbReference>
<sequence>MDYAVLTGIVLVTGVVLALVAQWRDWRPPLLVAVAVGIAVRVLIMYTSAIDSWQPVDFVESFKPAGEAVLRGEDPVLASEGGWHFLPTIPYVYGILLWLGIPWEYAGRLVTVVADIVLIPLVAKLAGGPKASLRALQYALNPLALMVACIHGQVEPVALVFGVAAFVVARGPGAPERPGMTTDVIARVRAGLAAHGVRGAVPRVIGPGGMLHRSLLPGEDDRVSLRRGALAGLLMGLALCAKSWPIWLIPGMLLLLPNLRARVAALFATGLVPVFFLVTLPVFAGTSLDQIPAVIHTIQDIRPIVGEWGWTPWLTEGQWALRPDLASFGTKLIYVSVVAAVLYWRRADPVDMTIAVLLVFMVMTPRLGAQYLMWFMPFLVARPTRFAWPAIIGASLWAGYGYLYMTQFDFNGWWLQHADWSRASILLLPILALAMPWGRRRVATAPGPVPSQGWSDDSRITSPA</sequence>
<dbReference type="RefSeq" id="WP_132605919.1">
    <property type="nucleotide sequence ID" value="NZ_SMKO01000238.1"/>
</dbReference>
<feature type="transmembrane region" description="Helical" evidence="1">
    <location>
        <begin position="328"/>
        <end position="346"/>
    </location>
</feature>
<feature type="transmembrane region" description="Helical" evidence="1">
    <location>
        <begin position="229"/>
        <end position="249"/>
    </location>
</feature>
<protein>
    <recommendedName>
        <fullName evidence="4">DUF2029 domain-containing protein</fullName>
    </recommendedName>
</protein>
<proteinExistence type="predicted"/>
<keyword evidence="1" id="KW-0812">Transmembrane</keyword>
<feature type="transmembrane region" description="Helical" evidence="1">
    <location>
        <begin position="352"/>
        <end position="374"/>
    </location>
</feature>
<dbReference type="Proteomes" id="UP000295258">
    <property type="component" value="Unassembled WGS sequence"/>
</dbReference>
<feature type="transmembrane region" description="Helical" evidence="1">
    <location>
        <begin position="143"/>
        <end position="168"/>
    </location>
</feature>
<evidence type="ECO:0000256" key="1">
    <source>
        <dbReference type="SAM" id="Phobius"/>
    </source>
</evidence>
<feature type="transmembrane region" description="Helical" evidence="1">
    <location>
        <begin position="386"/>
        <end position="405"/>
    </location>
</feature>
<feature type="transmembrane region" description="Helical" evidence="1">
    <location>
        <begin position="81"/>
        <end position="99"/>
    </location>
</feature>
<organism evidence="2 3">
    <name type="scientific">Nonomuraea deserti</name>
    <dbReference type="NCBI Taxonomy" id="1848322"/>
    <lineage>
        <taxon>Bacteria</taxon>
        <taxon>Bacillati</taxon>
        <taxon>Actinomycetota</taxon>
        <taxon>Actinomycetes</taxon>
        <taxon>Streptosporangiales</taxon>
        <taxon>Streptosporangiaceae</taxon>
        <taxon>Nonomuraea</taxon>
    </lineage>
</organism>
<reference evidence="2 3" key="1">
    <citation type="submission" date="2019-03" db="EMBL/GenBank/DDBJ databases">
        <title>Draft genome sequences of novel Actinobacteria.</title>
        <authorList>
            <person name="Sahin N."/>
            <person name="Ay H."/>
            <person name="Saygin H."/>
        </authorList>
    </citation>
    <scope>NUCLEOTIDE SEQUENCE [LARGE SCALE GENOMIC DNA]</scope>
    <source>
        <strain evidence="2 3">KC310</strain>
    </source>
</reference>
<evidence type="ECO:0000313" key="2">
    <source>
        <dbReference type="EMBL" id="TDC89020.1"/>
    </source>
</evidence>
<keyword evidence="1" id="KW-0472">Membrane</keyword>
<evidence type="ECO:0008006" key="4">
    <source>
        <dbReference type="Google" id="ProtNLM"/>
    </source>
</evidence>
<name>A0A4R4UCM4_9ACTN</name>
<accession>A0A4R4UCM4</accession>
<keyword evidence="1" id="KW-1133">Transmembrane helix</keyword>
<feature type="transmembrane region" description="Helical" evidence="1">
    <location>
        <begin position="30"/>
        <end position="49"/>
    </location>
</feature>